<feature type="domain" description="DUF8017" evidence="3">
    <location>
        <begin position="112"/>
        <end position="291"/>
    </location>
</feature>
<protein>
    <recommendedName>
        <fullName evidence="3">DUF8017 domain-containing protein</fullName>
    </recommendedName>
</protein>
<evidence type="ECO:0000256" key="1">
    <source>
        <dbReference type="SAM" id="MobiDB-lite"/>
    </source>
</evidence>
<dbReference type="Proteomes" id="UP001601444">
    <property type="component" value="Unassembled WGS sequence"/>
</dbReference>
<keyword evidence="5" id="KW-1185">Reference proteome</keyword>
<dbReference type="RefSeq" id="WP_387702625.1">
    <property type="nucleotide sequence ID" value="NZ_JBIAMX010000019.1"/>
</dbReference>
<sequence length="292" mass="29764">MTDQGWEPDSVWQRPPAGQRPYESAPQAHPGPPEPIRDTGPAPKRPVRAGTLSVRAALLLLGALILLIAGGTVALHASPVRGGGARSAIVSTAPAVTTTPRAPATTSEAVVAAVVPGFQGVAVRSRGIAYDVPAGWVVDEPGVIRGYETPGGGRVSGVGATTDGKYYCEKSTRTVTFVNRRPDAPGLAAAAAQVGTDVAQLGFDSSGWTRRASPPATLTTGSGIAGQYVETSGTWLHGHAGCAAVEFSAYTFAFAGPTDPQLVLVIAAARGVPGEVTPDLARRIFGSVRLAG</sequence>
<evidence type="ECO:0000259" key="3">
    <source>
        <dbReference type="Pfam" id="PF26056"/>
    </source>
</evidence>
<gene>
    <name evidence="4" type="ORF">ACFYTF_25565</name>
</gene>
<reference evidence="4 5" key="1">
    <citation type="submission" date="2024-10" db="EMBL/GenBank/DDBJ databases">
        <title>The Natural Products Discovery Center: Release of the First 8490 Sequenced Strains for Exploring Actinobacteria Biosynthetic Diversity.</title>
        <authorList>
            <person name="Kalkreuter E."/>
            <person name="Kautsar S.A."/>
            <person name="Yang D."/>
            <person name="Bader C.D."/>
            <person name="Teijaro C.N."/>
            <person name="Fluegel L."/>
            <person name="Davis C.M."/>
            <person name="Simpson J.R."/>
            <person name="Lauterbach L."/>
            <person name="Steele A.D."/>
            <person name="Gui C."/>
            <person name="Meng S."/>
            <person name="Li G."/>
            <person name="Viehrig K."/>
            <person name="Ye F."/>
            <person name="Su P."/>
            <person name="Kiefer A.F."/>
            <person name="Nichols A."/>
            <person name="Cepeda A.J."/>
            <person name="Yan W."/>
            <person name="Fan B."/>
            <person name="Jiang Y."/>
            <person name="Adhikari A."/>
            <person name="Zheng C.-J."/>
            <person name="Schuster L."/>
            <person name="Cowan T.M."/>
            <person name="Smanski M.J."/>
            <person name="Chevrette M.G."/>
            <person name="De Carvalho L.P.S."/>
            <person name="Shen B."/>
        </authorList>
    </citation>
    <scope>NUCLEOTIDE SEQUENCE [LARGE SCALE GENOMIC DNA]</scope>
    <source>
        <strain evidence="4 5">NPDC004045</strain>
    </source>
</reference>
<comment type="caution">
    <text evidence="4">The sequence shown here is derived from an EMBL/GenBank/DDBJ whole genome shotgun (WGS) entry which is preliminary data.</text>
</comment>
<keyword evidence="2" id="KW-0812">Transmembrane</keyword>
<feature type="transmembrane region" description="Helical" evidence="2">
    <location>
        <begin position="56"/>
        <end position="77"/>
    </location>
</feature>
<feature type="region of interest" description="Disordered" evidence="1">
    <location>
        <begin position="1"/>
        <end position="47"/>
    </location>
</feature>
<evidence type="ECO:0000256" key="2">
    <source>
        <dbReference type="SAM" id="Phobius"/>
    </source>
</evidence>
<evidence type="ECO:0000313" key="4">
    <source>
        <dbReference type="EMBL" id="MFF0546206.1"/>
    </source>
</evidence>
<keyword evidence="2" id="KW-1133">Transmembrane helix</keyword>
<evidence type="ECO:0000313" key="5">
    <source>
        <dbReference type="Proteomes" id="UP001601444"/>
    </source>
</evidence>
<proteinExistence type="predicted"/>
<organism evidence="4 5">
    <name type="scientific">Nocardia thailandica</name>
    <dbReference type="NCBI Taxonomy" id="257275"/>
    <lineage>
        <taxon>Bacteria</taxon>
        <taxon>Bacillati</taxon>
        <taxon>Actinomycetota</taxon>
        <taxon>Actinomycetes</taxon>
        <taxon>Mycobacteriales</taxon>
        <taxon>Nocardiaceae</taxon>
        <taxon>Nocardia</taxon>
    </lineage>
</organism>
<dbReference type="InterPro" id="IPR058330">
    <property type="entry name" value="DUF8017"/>
</dbReference>
<keyword evidence="2" id="KW-0472">Membrane</keyword>
<dbReference type="EMBL" id="JBIAMX010000019">
    <property type="protein sequence ID" value="MFF0546206.1"/>
    <property type="molecule type" value="Genomic_DNA"/>
</dbReference>
<accession>A0ABW6PUV6</accession>
<name>A0ABW6PUV6_9NOCA</name>
<dbReference type="Pfam" id="PF26056">
    <property type="entry name" value="DUF8017"/>
    <property type="match status" value="1"/>
</dbReference>